<dbReference type="OrthoDB" id="3553147at2759"/>
<dbReference type="Pfam" id="PF26639">
    <property type="entry name" value="Het-6_barrel"/>
    <property type="match status" value="1"/>
</dbReference>
<dbReference type="Proteomes" id="UP000297716">
    <property type="component" value="Unassembled WGS sequence"/>
</dbReference>
<feature type="domain" description="Heterokaryon incompatibility" evidence="1">
    <location>
        <begin position="46"/>
        <end position="206"/>
    </location>
</feature>
<proteinExistence type="predicted"/>
<name>A0A4Z0YWX7_9PEZI</name>
<gene>
    <name evidence="2" type="ORF">E0Z10_g6858</name>
</gene>
<dbReference type="Pfam" id="PF06985">
    <property type="entry name" value="HET"/>
    <property type="match status" value="1"/>
</dbReference>
<evidence type="ECO:0000313" key="2">
    <source>
        <dbReference type="EMBL" id="TGJ81926.1"/>
    </source>
</evidence>
<sequence length="646" mass="73582">MDQYEYEPLPTSEHVRLVTIHAGRFDDDIVLSYDIVAFTSNECPSYECLSYTWDEHSGSSLVHVVEKGRARAMHISGNLANILLHLRYADRPRVMWVDALCIDQNNDVEKGPQVARMGKVYRSAHRISIWLGKEENDSTRALNTMLWIGAKVTVDWVRLRVALRPECAVPDFQDIDTGIPLKPEDTEAIYHLCSRRWFERLWVRQEVILNEAQAVVQCGHYQVPWQPFRRGLACLYQKPRSWTPFDEKLNDRLLSLRGLMGQASTVPLGYIRASFGQSDCADPRDRIYALLEFLPEGDRAIVGSPDYTKDVEVIFRDIVWRHIKHYGSLNMLSQCQIDSKLASTVSWTPDWTSKKFIYGRNYWRGFASSHLGAMCAISEDGHMLKTPGASITTVEDLKEISAMDGRHVDVQVEETLRILVPGDVLERRYITGVSLLEAYARTSVANALSENQEPWSKQEPTLKEAQKIVLDALKKQEQEQQRPSEPPSGQTREVYKIMRAMLAGRKLMYGSGGYIGTVPQPTQKSDEICVLLGCHTPMVLRRVRDDVFRIVGECYVLGISEGEALLGPLPDGTRRLFASDPKSGVHSYFVNDRTGYQSLIDPRLQKLPLDLEDFPKQLKEDPNAQIQLKLEQLHSVFPQMREFGII</sequence>
<dbReference type="STRING" id="37992.A0A4Z0YWX7"/>
<reference evidence="2 3" key="1">
    <citation type="submission" date="2019-03" db="EMBL/GenBank/DDBJ databases">
        <title>Draft genome sequence of Xylaria hypoxylon DSM 108379, a ubiquitous saprotrophic-parasitic fungi on hardwood.</title>
        <authorList>
            <person name="Buettner E."/>
            <person name="Leonhardt S."/>
            <person name="Gebauer A.M."/>
            <person name="Liers C."/>
            <person name="Hofrichter M."/>
            <person name="Kellner H."/>
        </authorList>
    </citation>
    <scope>NUCLEOTIDE SEQUENCE [LARGE SCALE GENOMIC DNA]</scope>
    <source>
        <strain evidence="2 3">DSM 108379</strain>
    </source>
</reference>
<dbReference type="PANTHER" id="PTHR24148:SF64">
    <property type="entry name" value="HETEROKARYON INCOMPATIBILITY DOMAIN-CONTAINING PROTEIN"/>
    <property type="match status" value="1"/>
</dbReference>
<evidence type="ECO:0000259" key="1">
    <source>
        <dbReference type="Pfam" id="PF06985"/>
    </source>
</evidence>
<accession>A0A4Z0YWX7</accession>
<dbReference type="PANTHER" id="PTHR24148">
    <property type="entry name" value="ANKYRIN REPEAT DOMAIN-CONTAINING PROTEIN 39 HOMOLOG-RELATED"/>
    <property type="match status" value="1"/>
</dbReference>
<evidence type="ECO:0000313" key="3">
    <source>
        <dbReference type="Proteomes" id="UP000297716"/>
    </source>
</evidence>
<dbReference type="InterPro" id="IPR010730">
    <property type="entry name" value="HET"/>
</dbReference>
<organism evidence="2 3">
    <name type="scientific">Xylaria hypoxylon</name>
    <dbReference type="NCBI Taxonomy" id="37992"/>
    <lineage>
        <taxon>Eukaryota</taxon>
        <taxon>Fungi</taxon>
        <taxon>Dikarya</taxon>
        <taxon>Ascomycota</taxon>
        <taxon>Pezizomycotina</taxon>
        <taxon>Sordariomycetes</taxon>
        <taxon>Xylariomycetidae</taxon>
        <taxon>Xylariales</taxon>
        <taxon>Xylariaceae</taxon>
        <taxon>Xylaria</taxon>
    </lineage>
</organism>
<dbReference type="EMBL" id="SKBN01000148">
    <property type="protein sequence ID" value="TGJ81926.1"/>
    <property type="molecule type" value="Genomic_DNA"/>
</dbReference>
<dbReference type="AlphaFoldDB" id="A0A4Z0YWX7"/>
<dbReference type="InterPro" id="IPR052895">
    <property type="entry name" value="HetReg/Transcr_Mod"/>
</dbReference>
<keyword evidence="3" id="KW-1185">Reference proteome</keyword>
<protein>
    <recommendedName>
        <fullName evidence="1">Heterokaryon incompatibility domain-containing protein</fullName>
    </recommendedName>
</protein>
<comment type="caution">
    <text evidence="2">The sequence shown here is derived from an EMBL/GenBank/DDBJ whole genome shotgun (WGS) entry which is preliminary data.</text>
</comment>